<evidence type="ECO:0000313" key="7">
    <source>
        <dbReference type="EMBL" id="RXZ64832.1"/>
    </source>
</evidence>
<dbReference type="CDD" id="cd06849">
    <property type="entry name" value="lipoyl_domain"/>
    <property type="match status" value="1"/>
</dbReference>
<keyword evidence="4" id="KW-0450">Lipoyl</keyword>
<evidence type="ECO:0000256" key="3">
    <source>
        <dbReference type="ARBA" id="ARBA00022679"/>
    </source>
</evidence>
<evidence type="ECO:0000259" key="6">
    <source>
        <dbReference type="PROSITE" id="PS50968"/>
    </source>
</evidence>
<dbReference type="GO" id="GO:0031405">
    <property type="term" value="F:lipoic acid binding"/>
    <property type="evidence" value="ECO:0007669"/>
    <property type="project" value="TreeGrafter"/>
</dbReference>
<keyword evidence="8" id="KW-1185">Reference proteome</keyword>
<gene>
    <name evidence="7" type="ORF">ETX26_13325</name>
</gene>
<dbReference type="GO" id="GO:0016407">
    <property type="term" value="F:acetyltransferase activity"/>
    <property type="evidence" value="ECO:0007669"/>
    <property type="project" value="TreeGrafter"/>
</dbReference>
<evidence type="ECO:0000256" key="4">
    <source>
        <dbReference type="ARBA" id="ARBA00022823"/>
    </source>
</evidence>
<dbReference type="EMBL" id="SDPV01000002">
    <property type="protein sequence ID" value="RXZ64832.1"/>
    <property type="molecule type" value="Genomic_DNA"/>
</dbReference>
<proteinExistence type="predicted"/>
<name>A0A4Q2KMS8_9SPHN</name>
<evidence type="ECO:0000256" key="2">
    <source>
        <dbReference type="ARBA" id="ARBA00011484"/>
    </source>
</evidence>
<comment type="caution">
    <text evidence="7">The sequence shown here is derived from an EMBL/GenBank/DDBJ whole genome shotgun (WGS) entry which is preliminary data.</text>
</comment>
<dbReference type="Proteomes" id="UP000293623">
    <property type="component" value="Unassembled WGS sequence"/>
</dbReference>
<evidence type="ECO:0000256" key="1">
    <source>
        <dbReference type="ARBA" id="ARBA00001938"/>
    </source>
</evidence>
<feature type="domain" description="Lipoyl-binding" evidence="6">
    <location>
        <begin position="2"/>
        <end position="77"/>
    </location>
</feature>
<accession>A0A4Q2KMS8</accession>
<dbReference type="AlphaFoldDB" id="A0A4Q2KMS8"/>
<dbReference type="PANTHER" id="PTHR43178">
    <property type="entry name" value="DIHYDROLIPOAMIDE ACETYLTRANSFERASE COMPONENT OF PYRUVATE DEHYDROGENASE COMPLEX"/>
    <property type="match status" value="1"/>
</dbReference>
<protein>
    <submittedName>
        <fullName evidence="7">Biotin attachment protein</fullName>
    </submittedName>
</protein>
<dbReference type="OrthoDB" id="7363068at2"/>
<dbReference type="SUPFAM" id="SSF51230">
    <property type="entry name" value="Single hybrid motif"/>
    <property type="match status" value="1"/>
</dbReference>
<keyword evidence="5" id="KW-0012">Acyltransferase</keyword>
<organism evidence="7 8">
    <name type="scientific">Pelagerythrobacter rhizovicinus</name>
    <dbReference type="NCBI Taxonomy" id="2268576"/>
    <lineage>
        <taxon>Bacteria</taxon>
        <taxon>Pseudomonadati</taxon>
        <taxon>Pseudomonadota</taxon>
        <taxon>Alphaproteobacteria</taxon>
        <taxon>Sphingomonadales</taxon>
        <taxon>Erythrobacteraceae</taxon>
        <taxon>Pelagerythrobacter</taxon>
    </lineage>
</organism>
<dbReference type="PANTHER" id="PTHR43178:SF5">
    <property type="entry name" value="LIPOAMIDE ACYLTRANSFERASE COMPONENT OF BRANCHED-CHAIN ALPHA-KETO ACID DEHYDROGENASE COMPLEX, MITOCHONDRIAL"/>
    <property type="match status" value="1"/>
</dbReference>
<keyword evidence="3" id="KW-0808">Transferase</keyword>
<comment type="cofactor">
    <cofactor evidence="1">
        <name>(R)-lipoate</name>
        <dbReference type="ChEBI" id="CHEBI:83088"/>
    </cofactor>
</comment>
<sequence length="79" mass="8131">MAVSVELPNISMGVTEATIVSWLKNVGDRVEAGEVIAEVETAKSTVEVESPASGTLASIAVQVDETVDVGTEIATIEEG</sequence>
<dbReference type="InterPro" id="IPR050743">
    <property type="entry name" value="2-oxoacid_DH_E2_comp"/>
</dbReference>
<dbReference type="PROSITE" id="PS50968">
    <property type="entry name" value="BIOTINYL_LIPOYL"/>
    <property type="match status" value="1"/>
</dbReference>
<reference evidence="7 8" key="1">
    <citation type="submission" date="2019-01" db="EMBL/GenBank/DDBJ databases">
        <title>Altererythrobacter rhizovicinus sp. nov., isolated from the rhizosphere soil of Haloxylon ammodendron.</title>
        <authorList>
            <person name="Li H.-P."/>
            <person name="Gou J.-Y."/>
            <person name="Yao D."/>
            <person name="Han Q.-Q."/>
            <person name="Shao K.-Z."/>
            <person name="Zhao Q."/>
            <person name="Zhang J.-L."/>
        </authorList>
    </citation>
    <scope>NUCLEOTIDE SEQUENCE [LARGE SCALE GENOMIC DNA]</scope>
    <source>
        <strain evidence="7 8">AY-3R</strain>
    </source>
</reference>
<dbReference type="Gene3D" id="2.40.50.100">
    <property type="match status" value="1"/>
</dbReference>
<dbReference type="RefSeq" id="WP_129525138.1">
    <property type="nucleotide sequence ID" value="NZ_SDPV01000002.1"/>
</dbReference>
<evidence type="ECO:0000256" key="5">
    <source>
        <dbReference type="ARBA" id="ARBA00023315"/>
    </source>
</evidence>
<dbReference type="InterPro" id="IPR000089">
    <property type="entry name" value="Biotin_lipoyl"/>
</dbReference>
<dbReference type="GO" id="GO:0005737">
    <property type="term" value="C:cytoplasm"/>
    <property type="evidence" value="ECO:0007669"/>
    <property type="project" value="TreeGrafter"/>
</dbReference>
<comment type="subunit">
    <text evidence="2">Forms a 24-polypeptide structural core with octahedral symmetry.</text>
</comment>
<dbReference type="InterPro" id="IPR003016">
    <property type="entry name" value="2-oxoA_DH_lipoyl-BS"/>
</dbReference>
<dbReference type="Pfam" id="PF00364">
    <property type="entry name" value="Biotin_lipoyl"/>
    <property type="match status" value="1"/>
</dbReference>
<dbReference type="PROSITE" id="PS00189">
    <property type="entry name" value="LIPOYL"/>
    <property type="match status" value="1"/>
</dbReference>
<dbReference type="InterPro" id="IPR011053">
    <property type="entry name" value="Single_hybrid_motif"/>
</dbReference>
<evidence type="ECO:0000313" key="8">
    <source>
        <dbReference type="Proteomes" id="UP000293623"/>
    </source>
</evidence>